<evidence type="ECO:0000259" key="2">
    <source>
        <dbReference type="Pfam" id="PF04717"/>
    </source>
</evidence>
<feature type="domain" description="Putative type VI secretion system Rhs element associated Vgr" evidence="4">
    <location>
        <begin position="497"/>
        <end position="592"/>
    </location>
</feature>
<dbReference type="STRING" id="371042.NG99_16850"/>
<name>A0A0A3Z0W3_9GAMM</name>
<accession>A0A0A3Z0W3</accession>
<evidence type="ECO:0000256" key="1">
    <source>
        <dbReference type="ARBA" id="ARBA00005558"/>
    </source>
</evidence>
<dbReference type="eggNOG" id="COG3501">
    <property type="taxonomic scope" value="Bacteria"/>
</dbReference>
<dbReference type="InterPro" id="IPR006533">
    <property type="entry name" value="T6SS_Vgr_RhsGE"/>
</dbReference>
<dbReference type="Gene3D" id="2.40.50.230">
    <property type="entry name" value="Gp5 N-terminal domain"/>
    <property type="match status" value="1"/>
</dbReference>
<dbReference type="InterPro" id="IPR017847">
    <property type="entry name" value="T6SS_RhsGE_Vgr_subset"/>
</dbReference>
<dbReference type="InterPro" id="IPR006531">
    <property type="entry name" value="Gp5/Vgr_OB"/>
</dbReference>
<dbReference type="Gene3D" id="4.10.220.110">
    <property type="match status" value="1"/>
</dbReference>
<dbReference type="eggNOG" id="COG4253">
    <property type="taxonomic scope" value="Bacteria"/>
</dbReference>
<keyword evidence="6" id="KW-1185">Reference proteome</keyword>
<dbReference type="InterPro" id="IPR037026">
    <property type="entry name" value="Vgr_OB-fold_dom_sf"/>
</dbReference>
<dbReference type="NCBIfam" id="TIGR01646">
    <property type="entry name" value="vgr_GE"/>
    <property type="match status" value="1"/>
</dbReference>
<comment type="caution">
    <text evidence="5">The sequence shown here is derived from an EMBL/GenBank/DDBJ whole genome shotgun (WGS) entry which is preliminary data.</text>
</comment>
<dbReference type="Pfam" id="PF10106">
    <property type="entry name" value="DUF2345"/>
    <property type="match status" value="1"/>
</dbReference>
<proteinExistence type="inferred from homology"/>
<organism evidence="5 6">
    <name type="scientific">Erwinia typographi</name>
    <dbReference type="NCBI Taxonomy" id="371042"/>
    <lineage>
        <taxon>Bacteria</taxon>
        <taxon>Pseudomonadati</taxon>
        <taxon>Pseudomonadota</taxon>
        <taxon>Gammaproteobacteria</taxon>
        <taxon>Enterobacterales</taxon>
        <taxon>Erwiniaceae</taxon>
        <taxon>Erwinia</taxon>
    </lineage>
</organism>
<evidence type="ECO:0000313" key="5">
    <source>
        <dbReference type="EMBL" id="KGT91276.1"/>
    </source>
</evidence>
<reference evidence="5 6" key="1">
    <citation type="submission" date="2014-10" db="EMBL/GenBank/DDBJ databases">
        <title>Genome sequence of Erwinia typographi M043b.</title>
        <authorList>
            <person name="Chan K.-G."/>
            <person name="Tan W.-S."/>
        </authorList>
    </citation>
    <scope>NUCLEOTIDE SEQUENCE [LARGE SCALE GENOMIC DNA]</scope>
    <source>
        <strain evidence="5 6">M043b</strain>
    </source>
</reference>
<dbReference type="NCBIfam" id="TIGR03361">
    <property type="entry name" value="VI_Rhs_Vgr"/>
    <property type="match status" value="1"/>
</dbReference>
<dbReference type="SUPFAM" id="SSF69279">
    <property type="entry name" value="Phage tail proteins"/>
    <property type="match status" value="2"/>
</dbReference>
<evidence type="ECO:0000259" key="4">
    <source>
        <dbReference type="Pfam" id="PF13296"/>
    </source>
</evidence>
<dbReference type="Gene3D" id="3.55.50.10">
    <property type="entry name" value="Baseplate protein-like domains"/>
    <property type="match status" value="1"/>
</dbReference>
<evidence type="ECO:0000313" key="6">
    <source>
        <dbReference type="Proteomes" id="UP000030351"/>
    </source>
</evidence>
<dbReference type="InterPro" id="IPR028244">
    <property type="entry name" value="T6SS_Rhs_Vgr_dom"/>
</dbReference>
<feature type="domain" description="Gp5/Type VI secretion system Vgr protein OB-fold" evidence="2">
    <location>
        <begin position="413"/>
        <end position="478"/>
    </location>
</feature>
<dbReference type="EMBL" id="JRUQ01000047">
    <property type="protein sequence ID" value="KGT91276.1"/>
    <property type="molecule type" value="Genomic_DNA"/>
</dbReference>
<dbReference type="Pfam" id="PF05954">
    <property type="entry name" value="Phage_GPD"/>
    <property type="match status" value="1"/>
</dbReference>
<gene>
    <name evidence="5" type="ORF">NG99_16850</name>
</gene>
<dbReference type="InterPro" id="IPR018769">
    <property type="entry name" value="VgrG2_DUF2345"/>
</dbReference>
<sequence length="795" mass="88263">MTQNSFTLQGGKFPVYNHYQLKIPALHKQAPDIQLSVLRFSGEEALNTPWRYSVELTSETPDIPASVLINTTAQLLFYPDGKPWQTITPRVMRGVITSFQQCERSADITRYVLVLESSLALLRNSLTYAVYQNKSVIGVVEDTLTRWGFSSLDFRYQLNTQYPVRDFFISYAESELAFIQRHLARVGVFWYFAWDEENHRDVLVLGDSGGAFTDGPKIAFRHPSGLFDGGQESLWDVTVNRHTVAGQIRVNDEYYREAQSDMQVQQETDPDNPALTGEEYRYGENYREQGSLAAEQQPEQGRWFVKRRRERLITEQVVFEGKTNGMDIRPGMIIHPQGKSWEDAPDGLVVVSTSSHRISRDTAYLISFTAVPYRRHVSYRPPLLPRPHIAGTLAARVTSPVENAQYAELGETGRYRVRFQFDLNTTWQPGFESLPVRLAKPYAGNVYGWHFPLITGTEVMIAFTNGDPDRPYILCAMHDSRHEDPVNLYNYQRNVLRTPANNKLRFEDRRGAEHVKISTEYGGKSQLTLGHIVDGSRNKRGEGFELRTDSTGTLRAGKGLFLTADAQATATGQVLDMSPAISLVKGAVSQMTGWRTITQSHHNLQPDATHLKAYLVAVDQLKSPAMLLSAPQGIGVVSPESVLVNSGQTLHLQSQGETNIASGERISLNASQTLSLLSQQEGMRMVSGNGPLTIESHGDLMGLTALKDVTVQSTQGELHFAAKNGIVLGCGGASIRITPQGSIEIHTPGKLSLKGQHVWDAPATVDTSLPELPKSVCKDCLKKAQEAAAAFAARG</sequence>
<dbReference type="Proteomes" id="UP000030351">
    <property type="component" value="Unassembled WGS sequence"/>
</dbReference>
<dbReference type="RefSeq" id="WP_034895459.1">
    <property type="nucleotide sequence ID" value="NZ_JRUQ01000047.1"/>
</dbReference>
<dbReference type="Gene3D" id="2.30.110.50">
    <property type="match status" value="1"/>
</dbReference>
<dbReference type="AlphaFoldDB" id="A0A0A3Z0W3"/>
<comment type="similarity">
    <text evidence="1">Belongs to the VgrG protein family.</text>
</comment>
<protein>
    <submittedName>
        <fullName evidence="5">Type IV secretion protein Rhs</fullName>
    </submittedName>
</protein>
<dbReference type="Pfam" id="PF13296">
    <property type="entry name" value="T6SS_Vgr"/>
    <property type="match status" value="1"/>
</dbReference>
<evidence type="ECO:0000259" key="3">
    <source>
        <dbReference type="Pfam" id="PF10106"/>
    </source>
</evidence>
<dbReference type="Pfam" id="PF04717">
    <property type="entry name" value="Phage_base_V"/>
    <property type="match status" value="1"/>
</dbReference>
<dbReference type="SUPFAM" id="SSF69255">
    <property type="entry name" value="gp5 N-terminal domain-like"/>
    <property type="match status" value="1"/>
</dbReference>
<dbReference type="OrthoDB" id="6710627at2"/>
<feature type="domain" description="DUF2345" evidence="3">
    <location>
        <begin position="618"/>
        <end position="762"/>
    </location>
</feature>